<dbReference type="OrthoDB" id="445338at2759"/>
<protein>
    <submittedName>
        <fullName evidence="2">Uncharacterized protein</fullName>
    </submittedName>
</protein>
<dbReference type="Proteomes" id="UP000018050">
    <property type="component" value="Unassembled WGS sequence"/>
</dbReference>
<keyword evidence="3" id="KW-1185">Reference proteome</keyword>
<proteinExistence type="predicted"/>
<dbReference type="RefSeq" id="XP_013246900.1">
    <property type="nucleotide sequence ID" value="XM_013391446.1"/>
</dbReference>
<feature type="region of interest" description="Disordered" evidence="1">
    <location>
        <begin position="1"/>
        <end position="22"/>
    </location>
</feature>
<accession>U6GXT5</accession>
<evidence type="ECO:0000256" key="1">
    <source>
        <dbReference type="SAM" id="MobiDB-lite"/>
    </source>
</evidence>
<name>U6GXT5_EIMAC</name>
<reference evidence="2" key="1">
    <citation type="submission" date="2013-10" db="EMBL/GenBank/DDBJ databases">
        <title>Genomic analysis of the causative agents of coccidiosis in chickens.</title>
        <authorList>
            <person name="Reid A.J."/>
            <person name="Blake D."/>
            <person name="Billington K."/>
            <person name="Browne H."/>
            <person name="Dunn M."/>
            <person name="Hung S."/>
            <person name="Kawahara F."/>
            <person name="Miranda-Saavedra D."/>
            <person name="Mourier T."/>
            <person name="Nagra H."/>
            <person name="Otto T.D."/>
            <person name="Rawlings N."/>
            <person name="Sanchez A."/>
            <person name="Sanders M."/>
            <person name="Subramaniam C."/>
            <person name="Tay Y."/>
            <person name="Dear P."/>
            <person name="Doerig C."/>
            <person name="Gruber A."/>
            <person name="Parkinson J."/>
            <person name="Shirley M."/>
            <person name="Wan K.L."/>
            <person name="Berriman M."/>
            <person name="Tomley F."/>
            <person name="Pain A."/>
        </authorList>
    </citation>
    <scope>NUCLEOTIDE SEQUENCE</scope>
    <source>
        <strain evidence="2">Houghton</strain>
    </source>
</reference>
<evidence type="ECO:0000313" key="2">
    <source>
        <dbReference type="EMBL" id="CDI84028.1"/>
    </source>
</evidence>
<sequence length="300" mass="34255">MPHPDVGNRGRQRQENPADADRNVNLQISQVAQLFARLQQEIEEACPRNAIHFIVDFLCKHYPEHLKGFASVWNSEHNNNVAMYMLETLCTLTAESLDDIEKFNQTRWLPGHKQTFADIAGRVRAFTEERDYLIRAASGYCPHPQLSDVVGTWRFVLGAEEADEPLACGGGSPNMNMENLDPTRNSYGNTNEKKMEFLSRDASRQRPADRHLDNGEDWQETVLRPYEIQQSWRGRMQKKNERCEIREGGGRPPSFKWSCFYAEKEHPTNSESSFVMSGHDYKLPSLPLLSSLSAAPDSPQ</sequence>
<organism evidence="2 3">
    <name type="scientific">Eimeria acervulina</name>
    <name type="common">Coccidian parasite</name>
    <dbReference type="NCBI Taxonomy" id="5801"/>
    <lineage>
        <taxon>Eukaryota</taxon>
        <taxon>Sar</taxon>
        <taxon>Alveolata</taxon>
        <taxon>Apicomplexa</taxon>
        <taxon>Conoidasida</taxon>
        <taxon>Coccidia</taxon>
        <taxon>Eucoccidiorida</taxon>
        <taxon>Eimeriorina</taxon>
        <taxon>Eimeriidae</taxon>
        <taxon>Eimeria</taxon>
    </lineage>
</organism>
<gene>
    <name evidence="2" type="ORF">EAH_00012880</name>
</gene>
<dbReference type="EMBL" id="HG673569">
    <property type="protein sequence ID" value="CDI84028.1"/>
    <property type="molecule type" value="Genomic_DNA"/>
</dbReference>
<dbReference type="AlphaFoldDB" id="U6GXT5"/>
<evidence type="ECO:0000313" key="3">
    <source>
        <dbReference type="Proteomes" id="UP000018050"/>
    </source>
</evidence>
<reference evidence="2" key="2">
    <citation type="submission" date="2013-10" db="EMBL/GenBank/DDBJ databases">
        <authorList>
            <person name="Aslett M."/>
        </authorList>
    </citation>
    <scope>NUCLEOTIDE SEQUENCE</scope>
    <source>
        <strain evidence="2">Houghton</strain>
    </source>
</reference>
<dbReference type="GeneID" id="25269358"/>
<dbReference type="VEuPathDB" id="ToxoDB:EAH_00012880"/>